<proteinExistence type="predicted"/>
<reference evidence="1 2" key="1">
    <citation type="submission" date="2018-11" db="EMBL/GenBank/DDBJ databases">
        <title>Genomic Encyclopedia of Type Strains, Phase IV (KMG-IV): sequencing the most valuable type-strain genomes for metagenomic binning, comparative biology and taxonomic classification.</title>
        <authorList>
            <person name="Goeker M."/>
        </authorList>
    </citation>
    <scope>NUCLEOTIDE SEQUENCE [LARGE SCALE GENOMIC DNA]</scope>
    <source>
        <strain evidence="1 2">DSM 29158</strain>
    </source>
</reference>
<dbReference type="OrthoDB" id="2064143at2"/>
<dbReference type="EMBL" id="RKRK01000006">
    <property type="protein sequence ID" value="RPF54730.1"/>
    <property type="molecule type" value="Genomic_DNA"/>
</dbReference>
<dbReference type="AlphaFoldDB" id="A0A3N5BHH0"/>
<protein>
    <submittedName>
        <fullName evidence="1">Uncharacterized protein</fullName>
    </submittedName>
</protein>
<dbReference type="Proteomes" id="UP000277108">
    <property type="component" value="Unassembled WGS sequence"/>
</dbReference>
<accession>A0A3N5BHH0</accession>
<keyword evidence="2" id="KW-1185">Reference proteome</keyword>
<gene>
    <name evidence="1" type="ORF">EDD62_1690</name>
</gene>
<sequence>MDGYKKKNVDDIEKMHLEAWLHEIVGQVKKNGKPNYPKFEKFFKRSDWEDREVTEYDIEAIEKFSDSKQRAEALLSGNLSFLEDEKD</sequence>
<name>A0A3N5BHH0_9BACL</name>
<evidence type="ECO:0000313" key="1">
    <source>
        <dbReference type="EMBL" id="RPF54730.1"/>
    </source>
</evidence>
<organism evidence="1 2">
    <name type="scientific">Abyssicoccus albus</name>
    <dbReference type="NCBI Taxonomy" id="1817405"/>
    <lineage>
        <taxon>Bacteria</taxon>
        <taxon>Bacillati</taxon>
        <taxon>Bacillota</taxon>
        <taxon>Bacilli</taxon>
        <taxon>Bacillales</taxon>
        <taxon>Abyssicoccaceae</taxon>
    </lineage>
</organism>
<comment type="caution">
    <text evidence="1">The sequence shown here is derived from an EMBL/GenBank/DDBJ whole genome shotgun (WGS) entry which is preliminary data.</text>
</comment>
<evidence type="ECO:0000313" key="2">
    <source>
        <dbReference type="Proteomes" id="UP000277108"/>
    </source>
</evidence>